<keyword evidence="3" id="KW-0378">Hydrolase</keyword>
<dbReference type="InterPro" id="IPR014777">
    <property type="entry name" value="4pyrrole_Mease_sub1"/>
</dbReference>
<dbReference type="Pfam" id="PF00590">
    <property type="entry name" value="TP_methylase"/>
    <property type="match status" value="1"/>
</dbReference>
<dbReference type="InterPro" id="IPR048011">
    <property type="entry name" value="NTP-PPase_MazG-like_C"/>
</dbReference>
<dbReference type="InterPro" id="IPR011551">
    <property type="entry name" value="NTP_PyrPHydrolase_MazG"/>
</dbReference>
<dbReference type="GO" id="GO:0046076">
    <property type="term" value="P:dTTP catabolic process"/>
    <property type="evidence" value="ECO:0007669"/>
    <property type="project" value="TreeGrafter"/>
</dbReference>
<dbReference type="FunFam" id="1.10.287.1080:FF:000001">
    <property type="entry name" value="Nucleoside triphosphate pyrophosphohydrolase"/>
    <property type="match status" value="1"/>
</dbReference>
<dbReference type="GO" id="GO:0047693">
    <property type="term" value="F:ATP diphosphatase activity"/>
    <property type="evidence" value="ECO:0007669"/>
    <property type="project" value="UniProtKB-EC"/>
</dbReference>
<dbReference type="FunFam" id="1.10.287.1080:FF:000003">
    <property type="entry name" value="Nucleoside triphosphate pyrophosphohydrolase"/>
    <property type="match status" value="1"/>
</dbReference>
<dbReference type="PANTHER" id="PTHR30522">
    <property type="entry name" value="NUCLEOSIDE TRIPHOSPHATE PYROPHOSPHOHYDROLASE"/>
    <property type="match status" value="1"/>
</dbReference>
<dbReference type="PIRSF" id="PIRSF002845">
    <property type="entry name" value="Ttrprl_mtas_MazG"/>
    <property type="match status" value="1"/>
</dbReference>
<dbReference type="OrthoDB" id="9808939at2"/>
<dbReference type="Proteomes" id="UP000276437">
    <property type="component" value="Chromosome"/>
</dbReference>
<dbReference type="EC" id="3.6.1.8" evidence="3"/>
<evidence type="ECO:0000259" key="2">
    <source>
        <dbReference type="Pfam" id="PF03819"/>
    </source>
</evidence>
<dbReference type="Pfam" id="PF03819">
    <property type="entry name" value="MazG"/>
    <property type="match status" value="2"/>
</dbReference>
<dbReference type="CDD" id="cd11528">
    <property type="entry name" value="NTP-PPase_MazG_Nterm"/>
    <property type="match status" value="1"/>
</dbReference>
<reference evidence="3 4" key="1">
    <citation type="journal article" date="2018" name="Int. J. Syst. Evol. Microbiol.">
        <title>Methylomusa anaerophila gen. nov., sp. nov., an anaerobic methanol-utilizing bacterium isolated from a microbial fuel cell.</title>
        <authorList>
            <person name="Amano N."/>
            <person name="Yamamuro A."/>
            <person name="Miyahara M."/>
            <person name="Kouzuma A."/>
            <person name="Abe T."/>
            <person name="Watanabe K."/>
        </authorList>
    </citation>
    <scope>NUCLEOTIDE SEQUENCE [LARGE SCALE GENOMIC DNA]</scope>
    <source>
        <strain evidence="3 4">MMFC1</strain>
    </source>
</reference>
<proteinExistence type="predicted"/>
<dbReference type="InterPro" id="IPR048015">
    <property type="entry name" value="NTP-PPase_MazG-like_N"/>
</dbReference>
<dbReference type="SUPFAM" id="SSF53790">
    <property type="entry name" value="Tetrapyrrole methylase"/>
    <property type="match status" value="1"/>
</dbReference>
<dbReference type="InterPro" id="IPR035013">
    <property type="entry name" value="YabN_N"/>
</dbReference>
<evidence type="ECO:0000259" key="1">
    <source>
        <dbReference type="Pfam" id="PF00590"/>
    </source>
</evidence>
<dbReference type="CDD" id="cd11529">
    <property type="entry name" value="NTP-PPase_MazG_Cterm"/>
    <property type="match status" value="1"/>
</dbReference>
<dbReference type="RefSeq" id="WP_126308280.1">
    <property type="nucleotide sequence ID" value="NZ_AP018449.1"/>
</dbReference>
<dbReference type="InterPro" id="IPR035996">
    <property type="entry name" value="4pyrrol_Methylase_sf"/>
</dbReference>
<dbReference type="CDD" id="cd11723">
    <property type="entry name" value="YabN_N_like"/>
    <property type="match status" value="1"/>
</dbReference>
<dbReference type="GO" id="GO:0006203">
    <property type="term" value="P:dGTP catabolic process"/>
    <property type="evidence" value="ECO:0007669"/>
    <property type="project" value="TreeGrafter"/>
</dbReference>
<dbReference type="SUPFAM" id="SSF101386">
    <property type="entry name" value="all-alpha NTP pyrophosphatases"/>
    <property type="match status" value="2"/>
</dbReference>
<dbReference type="Gene3D" id="3.40.1010.10">
    <property type="entry name" value="Cobalt-precorrin-4 Transmethylase, Domain 1"/>
    <property type="match status" value="1"/>
</dbReference>
<feature type="domain" description="NTP pyrophosphohydrolase MazG-like" evidence="2">
    <location>
        <begin position="397"/>
        <end position="467"/>
    </location>
</feature>
<dbReference type="GO" id="GO:0008168">
    <property type="term" value="F:methyltransferase activity"/>
    <property type="evidence" value="ECO:0007669"/>
    <property type="project" value="InterPro"/>
</dbReference>
<dbReference type="GO" id="GO:0046047">
    <property type="term" value="P:TTP catabolic process"/>
    <property type="evidence" value="ECO:0007669"/>
    <property type="project" value="TreeGrafter"/>
</dbReference>
<evidence type="ECO:0000313" key="4">
    <source>
        <dbReference type="Proteomes" id="UP000276437"/>
    </source>
</evidence>
<dbReference type="NCBIfam" id="TIGR00444">
    <property type="entry name" value="mazG"/>
    <property type="match status" value="1"/>
</dbReference>
<dbReference type="NCBIfam" id="NF007113">
    <property type="entry name" value="PRK09562.1"/>
    <property type="match status" value="1"/>
</dbReference>
<dbReference type="GO" id="GO:0046081">
    <property type="term" value="P:dUTP catabolic process"/>
    <property type="evidence" value="ECO:0007669"/>
    <property type="project" value="TreeGrafter"/>
</dbReference>
<accession>A0A348AJI6</accession>
<feature type="domain" description="Tetrapyrrole methylase" evidence="1">
    <location>
        <begin position="6"/>
        <end position="208"/>
    </location>
</feature>
<dbReference type="GO" id="GO:0006950">
    <property type="term" value="P:response to stress"/>
    <property type="evidence" value="ECO:0007669"/>
    <property type="project" value="UniProtKB-ARBA"/>
</dbReference>
<dbReference type="EMBL" id="AP018449">
    <property type="protein sequence ID" value="BBB91234.1"/>
    <property type="molecule type" value="Genomic_DNA"/>
</dbReference>
<sequence length="502" mass="56458">MVRGEINIIGLGPGSFNHITLETWDTIKQAKFLLLRTAIHPSVAGLTERGLIFESFDRLYEKFDTFDHVYQAIADAVIEKAKTRGQVVYAVPGSPLVAEKTVEMIISQTQGSDIKVHITPGMSFLEVLYARLRLDPINGVTILDAADLRDIPPNLNTALVITQVFSRQVASNTKLLLMDHYDDEFPVTFVRNLGMADEEITTIPLFELDRQPAIDHLTSVYIPPKPQKAKGFSLDPVVDVMARLRSPGGCVWDIEQTHASLRRYIVEEVYEVLEAIDLADGDKLCEELGDLLLQIIFHARIAEECGIFSMQDVIDQVTEKMVRRHPHVFGNITVRDAAEVIANWEQIKKQEKAGERTHVLDGVPKGLPSLMSAYKLQAKAAKVGFDWDDIGPVWDKVAEELEELRAAACQAGIIAGKQDNNNQNDNNYKNVEAELGDVLFTIVNLARFMGVEPETALNAANKKFMRRFDYIESKVKESGKNWDTFTLNELNWLWNEAKHSQK</sequence>
<feature type="domain" description="NTP pyrophosphohydrolase MazG-like" evidence="2">
    <location>
        <begin position="256"/>
        <end position="329"/>
    </location>
</feature>
<dbReference type="InterPro" id="IPR024180">
    <property type="entry name" value="Tetrapyrrole_Mease/MazG_pred"/>
</dbReference>
<name>A0A348AJI6_9FIRM</name>
<dbReference type="InterPro" id="IPR000878">
    <property type="entry name" value="4pyrrol_Mease"/>
</dbReference>
<dbReference type="GO" id="GO:0046061">
    <property type="term" value="P:dATP catabolic process"/>
    <property type="evidence" value="ECO:0007669"/>
    <property type="project" value="TreeGrafter"/>
</dbReference>
<organism evidence="3 4">
    <name type="scientific">Methylomusa anaerophila</name>
    <dbReference type="NCBI Taxonomy" id="1930071"/>
    <lineage>
        <taxon>Bacteria</taxon>
        <taxon>Bacillati</taxon>
        <taxon>Bacillota</taxon>
        <taxon>Negativicutes</taxon>
        <taxon>Selenomonadales</taxon>
        <taxon>Sporomusaceae</taxon>
        <taxon>Methylomusa</taxon>
    </lineage>
</organism>
<dbReference type="AlphaFoldDB" id="A0A348AJI6"/>
<dbReference type="PANTHER" id="PTHR30522:SF0">
    <property type="entry name" value="NUCLEOSIDE TRIPHOSPHATE PYROPHOSPHOHYDROLASE"/>
    <property type="match status" value="1"/>
</dbReference>
<dbReference type="GO" id="GO:0046052">
    <property type="term" value="P:UTP catabolic process"/>
    <property type="evidence" value="ECO:0007669"/>
    <property type="project" value="TreeGrafter"/>
</dbReference>
<gene>
    <name evidence="3" type="primary">mazG</name>
    <name evidence="3" type="ORF">MAMMFC1_01905</name>
</gene>
<dbReference type="InterPro" id="IPR004518">
    <property type="entry name" value="MazG-like_dom"/>
</dbReference>
<evidence type="ECO:0000313" key="3">
    <source>
        <dbReference type="EMBL" id="BBB91234.1"/>
    </source>
</evidence>
<dbReference type="Gene3D" id="1.10.287.1080">
    <property type="entry name" value="MazG-like"/>
    <property type="match status" value="2"/>
</dbReference>
<dbReference type="KEGG" id="mana:MAMMFC1_01905"/>
<protein>
    <submittedName>
        <fullName evidence="3">Nucleoside triphosphate pyrophosphohydrolase</fullName>
        <ecNumber evidence="3">3.6.1.8</ecNumber>
    </submittedName>
</protein>
<keyword evidence="4" id="KW-1185">Reference proteome</keyword>